<reference evidence="2 3" key="1">
    <citation type="submission" date="2017-02" db="EMBL/GenBank/DDBJ databases">
        <title>Whole genome sequencing of Helicobacter bilis strain AAQJH.</title>
        <authorList>
            <person name="Conlan S."/>
            <person name="Thomas P.J."/>
            <person name="Mullikin J."/>
            <person name="Palmore T.N."/>
            <person name="Frank K.M."/>
            <person name="Segre J.A."/>
        </authorList>
    </citation>
    <scope>NUCLEOTIDE SEQUENCE [LARGE SCALE GENOMIC DNA]</scope>
    <source>
        <strain evidence="2 3">AAQJH</strain>
    </source>
</reference>
<protein>
    <submittedName>
        <fullName evidence="2">Uncharacterized protein</fullName>
    </submittedName>
</protein>
<evidence type="ECO:0000313" key="2">
    <source>
        <dbReference type="EMBL" id="AQQ60556.1"/>
    </source>
</evidence>
<evidence type="ECO:0000256" key="1">
    <source>
        <dbReference type="SAM" id="Phobius"/>
    </source>
</evidence>
<sequence>MIMEDYNLLTKPSDKVIYIVLMSIASVVYAIFFVVLFLYIIQIVDSYTRKDFIFFSISINLTAVMSIFFLMCCMYMIPILGGAKIIKVAINALCVSGFLLSLPLLDFIFKFQFGLLVVLFGPFVLILPNILLLLNKIPIRIFLGFFFAVNILTFGLNFL</sequence>
<feature type="transmembrane region" description="Helical" evidence="1">
    <location>
        <begin position="141"/>
        <end position="158"/>
    </location>
</feature>
<feature type="transmembrane region" description="Helical" evidence="1">
    <location>
        <begin position="16"/>
        <end position="41"/>
    </location>
</feature>
<organism evidence="2 3">
    <name type="scientific">Helicobacter bilis</name>
    <dbReference type="NCBI Taxonomy" id="37372"/>
    <lineage>
        <taxon>Bacteria</taxon>
        <taxon>Pseudomonadati</taxon>
        <taxon>Campylobacterota</taxon>
        <taxon>Epsilonproteobacteria</taxon>
        <taxon>Campylobacterales</taxon>
        <taxon>Helicobacteraceae</taxon>
        <taxon>Helicobacter</taxon>
    </lineage>
</organism>
<evidence type="ECO:0000313" key="3">
    <source>
        <dbReference type="Proteomes" id="UP000188298"/>
    </source>
</evidence>
<dbReference type="KEGG" id="hbl:XJ32_11250"/>
<accession>A0A1Q2LJD2</accession>
<feature type="transmembrane region" description="Helical" evidence="1">
    <location>
        <begin position="88"/>
        <end position="105"/>
    </location>
</feature>
<feature type="transmembrane region" description="Helical" evidence="1">
    <location>
        <begin position="111"/>
        <end position="134"/>
    </location>
</feature>
<dbReference type="AlphaFoldDB" id="A0A1Q2LJD2"/>
<feature type="transmembrane region" description="Helical" evidence="1">
    <location>
        <begin position="53"/>
        <end position="76"/>
    </location>
</feature>
<dbReference type="EMBL" id="CP019645">
    <property type="protein sequence ID" value="AQQ60556.1"/>
    <property type="molecule type" value="Genomic_DNA"/>
</dbReference>
<keyword evidence="1" id="KW-0472">Membrane</keyword>
<proteinExistence type="predicted"/>
<gene>
    <name evidence="2" type="ORF">XJ32_11250</name>
</gene>
<keyword evidence="1" id="KW-0812">Transmembrane</keyword>
<name>A0A1Q2LJD2_9HELI</name>
<keyword evidence="1" id="KW-1133">Transmembrane helix</keyword>
<dbReference type="Proteomes" id="UP000188298">
    <property type="component" value="Chromosome"/>
</dbReference>
<dbReference type="RefSeq" id="WP_077389874.1">
    <property type="nucleotide sequence ID" value="NZ_CP019645.1"/>
</dbReference>